<gene>
    <name evidence="13" type="ORF">RDWZM_003464</name>
</gene>
<dbReference type="PANTHER" id="PTHR23289">
    <property type="entry name" value="CYTOCHROME C OXIDASE ASSEMBLY PROTEIN COX15"/>
    <property type="match status" value="1"/>
</dbReference>
<dbReference type="InterPro" id="IPR003780">
    <property type="entry name" value="COX15/CtaA_fam"/>
</dbReference>
<name>A0A9Q0RSJ9_BLOTA</name>
<keyword evidence="3 12" id="KW-0812">Transmembrane</keyword>
<evidence type="ECO:0000256" key="5">
    <source>
        <dbReference type="ARBA" id="ARBA00022989"/>
    </source>
</evidence>
<feature type="transmembrane region" description="Helical" evidence="12">
    <location>
        <begin position="385"/>
        <end position="403"/>
    </location>
</feature>
<protein>
    <submittedName>
        <fullName evidence="13">Uncharacterized protein</fullName>
    </submittedName>
</protein>
<feature type="transmembrane region" description="Helical" evidence="12">
    <location>
        <begin position="330"/>
        <end position="347"/>
    </location>
</feature>
<proteinExistence type="inferred from homology"/>
<comment type="subcellular location">
    <subcellularLocation>
        <location evidence="2">Membrane</location>
        <topology evidence="2">Multi-pass membrane protein</topology>
    </subcellularLocation>
</comment>
<keyword evidence="4" id="KW-0479">Metal-binding</keyword>
<evidence type="ECO:0000256" key="12">
    <source>
        <dbReference type="SAM" id="Phobius"/>
    </source>
</evidence>
<evidence type="ECO:0000256" key="10">
    <source>
        <dbReference type="ARBA" id="ARBA00044501"/>
    </source>
</evidence>
<evidence type="ECO:0000256" key="11">
    <source>
        <dbReference type="ARBA" id="ARBA00048044"/>
    </source>
</evidence>
<organism evidence="13 14">
    <name type="scientific">Blomia tropicalis</name>
    <name type="common">Mite</name>
    <dbReference type="NCBI Taxonomy" id="40697"/>
    <lineage>
        <taxon>Eukaryota</taxon>
        <taxon>Metazoa</taxon>
        <taxon>Ecdysozoa</taxon>
        <taxon>Arthropoda</taxon>
        <taxon>Chelicerata</taxon>
        <taxon>Arachnida</taxon>
        <taxon>Acari</taxon>
        <taxon>Acariformes</taxon>
        <taxon>Sarcoptiformes</taxon>
        <taxon>Astigmata</taxon>
        <taxon>Glycyphagoidea</taxon>
        <taxon>Echimyopodidae</taxon>
        <taxon>Blomia</taxon>
    </lineage>
</organism>
<comment type="pathway">
    <text evidence="10">Porphyrin-containing compound metabolism; heme A biosynthesis; heme A from heme O: step 1/1.</text>
</comment>
<feature type="transmembrane region" description="Helical" evidence="12">
    <location>
        <begin position="271"/>
        <end position="292"/>
    </location>
</feature>
<keyword evidence="8" id="KW-0350">Heme biosynthesis</keyword>
<feature type="transmembrane region" description="Helical" evidence="12">
    <location>
        <begin position="152"/>
        <end position="170"/>
    </location>
</feature>
<evidence type="ECO:0000256" key="3">
    <source>
        <dbReference type="ARBA" id="ARBA00022692"/>
    </source>
</evidence>
<comment type="caution">
    <text evidence="13">The sequence shown here is derived from an EMBL/GenBank/DDBJ whole genome shotgun (WGS) entry which is preliminary data.</text>
</comment>
<evidence type="ECO:0000256" key="8">
    <source>
        <dbReference type="ARBA" id="ARBA00023133"/>
    </source>
</evidence>
<dbReference type="EMBL" id="JAPWDV010000001">
    <property type="protein sequence ID" value="KAJ6224919.1"/>
    <property type="molecule type" value="Genomic_DNA"/>
</dbReference>
<dbReference type="GO" id="GO:0006784">
    <property type="term" value="P:heme A biosynthetic process"/>
    <property type="evidence" value="ECO:0007669"/>
    <property type="project" value="InterPro"/>
</dbReference>
<evidence type="ECO:0000256" key="9">
    <source>
        <dbReference type="ARBA" id="ARBA00023136"/>
    </source>
</evidence>
<dbReference type="AlphaFoldDB" id="A0A9Q0RSJ9"/>
<dbReference type="HAMAP" id="MF_01665">
    <property type="entry name" value="HemeA_synth_type2"/>
    <property type="match status" value="1"/>
</dbReference>
<comment type="catalytic activity">
    <reaction evidence="11">
        <text>Fe(II)-heme o + 2 A + H2O = Fe(II)-heme a + 2 AH2</text>
        <dbReference type="Rhea" id="RHEA:63388"/>
        <dbReference type="ChEBI" id="CHEBI:13193"/>
        <dbReference type="ChEBI" id="CHEBI:15377"/>
        <dbReference type="ChEBI" id="CHEBI:17499"/>
        <dbReference type="ChEBI" id="CHEBI:60530"/>
        <dbReference type="ChEBI" id="CHEBI:61715"/>
        <dbReference type="EC" id="1.17.99.9"/>
    </reaction>
    <physiologicalReaction direction="left-to-right" evidence="11">
        <dbReference type="Rhea" id="RHEA:63389"/>
    </physiologicalReaction>
</comment>
<evidence type="ECO:0000256" key="6">
    <source>
        <dbReference type="ARBA" id="ARBA00023002"/>
    </source>
</evidence>
<comment type="cofactor">
    <cofactor evidence="1">
        <name>heme b</name>
        <dbReference type="ChEBI" id="CHEBI:60344"/>
    </cofactor>
</comment>
<evidence type="ECO:0000313" key="14">
    <source>
        <dbReference type="Proteomes" id="UP001142055"/>
    </source>
</evidence>
<keyword evidence="6" id="KW-0560">Oxidoreductase</keyword>
<keyword evidence="9 12" id="KW-0472">Membrane</keyword>
<feature type="transmembrane region" description="Helical" evidence="12">
    <location>
        <begin position="67"/>
        <end position="88"/>
    </location>
</feature>
<dbReference type="Proteomes" id="UP001142055">
    <property type="component" value="Chromosome 1"/>
</dbReference>
<dbReference type="GO" id="GO:0016653">
    <property type="term" value="F:oxidoreductase activity, acting on NAD(P)H, heme protein as acceptor"/>
    <property type="evidence" value="ECO:0007669"/>
    <property type="project" value="TreeGrafter"/>
</dbReference>
<keyword evidence="5 12" id="KW-1133">Transmembrane helix</keyword>
<dbReference type="OMA" id="AFVCYSW"/>
<feature type="transmembrane region" description="Helical" evidence="12">
    <location>
        <begin position="182"/>
        <end position="200"/>
    </location>
</feature>
<dbReference type="Pfam" id="PF02628">
    <property type="entry name" value="COX15-CtaA"/>
    <property type="match status" value="1"/>
</dbReference>
<evidence type="ECO:0000256" key="1">
    <source>
        <dbReference type="ARBA" id="ARBA00001970"/>
    </source>
</evidence>
<feature type="transmembrane region" description="Helical" evidence="12">
    <location>
        <begin position="359"/>
        <end position="379"/>
    </location>
</feature>
<evidence type="ECO:0000256" key="4">
    <source>
        <dbReference type="ARBA" id="ARBA00022723"/>
    </source>
</evidence>
<dbReference type="PANTHER" id="PTHR23289:SF2">
    <property type="entry name" value="CYTOCHROME C OXIDASE ASSEMBLY PROTEIN COX15 HOMOLOG"/>
    <property type="match status" value="1"/>
</dbReference>
<evidence type="ECO:0000256" key="7">
    <source>
        <dbReference type="ARBA" id="ARBA00023004"/>
    </source>
</evidence>
<dbReference type="GO" id="GO:0120547">
    <property type="term" value="F:heme A synthase activity"/>
    <property type="evidence" value="ECO:0007669"/>
    <property type="project" value="UniProtKB-EC"/>
</dbReference>
<evidence type="ECO:0000256" key="2">
    <source>
        <dbReference type="ARBA" id="ARBA00004141"/>
    </source>
</evidence>
<accession>A0A9Q0RSJ9</accession>
<dbReference type="InterPro" id="IPR023754">
    <property type="entry name" value="HemeA_Synthase_type2"/>
</dbReference>
<evidence type="ECO:0000313" key="13">
    <source>
        <dbReference type="EMBL" id="KAJ6224919.1"/>
    </source>
</evidence>
<keyword evidence="14" id="KW-1185">Reference proteome</keyword>
<feature type="transmembrane region" description="Helical" evidence="12">
    <location>
        <begin position="220"/>
        <end position="240"/>
    </location>
</feature>
<reference evidence="13" key="1">
    <citation type="submission" date="2022-12" db="EMBL/GenBank/DDBJ databases">
        <title>Genome assemblies of Blomia tropicalis.</title>
        <authorList>
            <person name="Cui Y."/>
        </authorList>
    </citation>
    <scope>NUCLEOTIDE SEQUENCE</scope>
    <source>
        <tissue evidence="13">Adult mites</tissue>
    </source>
</reference>
<dbReference type="GO" id="GO:0046872">
    <property type="term" value="F:metal ion binding"/>
    <property type="evidence" value="ECO:0007669"/>
    <property type="project" value="UniProtKB-KW"/>
</dbReference>
<dbReference type="GO" id="GO:0005743">
    <property type="term" value="C:mitochondrial inner membrane"/>
    <property type="evidence" value="ECO:0007669"/>
    <property type="project" value="TreeGrafter"/>
</dbReference>
<keyword evidence="7" id="KW-0408">Iron</keyword>
<sequence length="415" mass="47639">MTLLRSLNQLQLYSSKLVHTNLFRTTTKYSLIRNTGNYQRNQSLQNALRRFTTNDASNTGSIRNQKIIGYWLAGCAGLTFATVCIGGITRLTESGLSMVDWHPFKEVPPSSKEAWESEFEKYKQYPEWKVKNQEITLEQFKWIWFMEYAHRTLGRTIGAVYFLPMAFFWYKKWFNKPMKIRTLIFGSILGFQGFLGWYMVKSGLEAKTVYNHEPRVSQYRLAAHLGTAMVFYSLIFWNALTNLLPNPQATQLPKITSSLVKFKRLTMMSKLLVFTTAISGAFVAGLDAGLVYNTWPKMADRWIPSDMFRHNPLWKNFFENATTVQFDHRHLAEATSLFILAVWAYSLKLKLPPRARMASNLLAACVLAQATLGICTLLYHVPVELASAHQAGALTTLSVALWLSQELKWIKRIPK</sequence>